<dbReference type="SUPFAM" id="SSF53244">
    <property type="entry name" value="MurD-like peptide ligases, peptide-binding domain"/>
    <property type="match status" value="1"/>
</dbReference>
<feature type="domain" description="Mur ligase central" evidence="11">
    <location>
        <begin position="59"/>
        <end position="208"/>
    </location>
</feature>
<evidence type="ECO:0000313" key="12">
    <source>
        <dbReference type="EMBL" id="KAJ5350230.1"/>
    </source>
</evidence>
<dbReference type="SUPFAM" id="SSF53623">
    <property type="entry name" value="MurD-like peptide ligases, catalytic domain"/>
    <property type="match status" value="1"/>
</dbReference>
<sequence length="465" mass="52908">MMIAMKNMQYEDAIELLNSRRTRAQPRLNQMRGSDDMTKWLKLLGYSQTHLETLNVIHVAGTNGKGSTCAYISSILRSLGCKVGLYTSPHLLSIRERIRINGKPIEEDAFASAFFEIWDKLPREASADMDIPRYLQLLTLLSFHVFLKEKVHVAVYEPHMGGEFDATNVVSSPVVTAVTRIAKDHVRYLGPEIEDIAWHKAGIFKSRCPAISSPQEENVARSLRQRAIEKNVPLSFVEHDLSLSFVEPDSSLSEFQKENCSVAIAVAQEWTSHRMPEELTNLDRYIKDGIQKFDWPGRYQQIEEGNYRWLLDGAHNELGLSTAVSWLAKMSKEKSANNYSMRMVIFSHFSDRDGVELLRVINESLVGESLEIDHMILTTYNERQDGQTRIDRNLKSRSSVAKLEEYARAWREYEPRTMVYCEGTIEGALERARMIGQTSKLAHVLITGSLHLVSGALRILETKGN</sequence>
<evidence type="ECO:0000256" key="4">
    <source>
        <dbReference type="ARBA" id="ARBA00022598"/>
    </source>
</evidence>
<keyword evidence="8" id="KW-0460">Magnesium</keyword>
<keyword evidence="6 10" id="KW-0547">Nucleotide-binding</keyword>
<dbReference type="GO" id="GO:0005829">
    <property type="term" value="C:cytosol"/>
    <property type="evidence" value="ECO:0007669"/>
    <property type="project" value="TreeGrafter"/>
</dbReference>
<evidence type="ECO:0000256" key="3">
    <source>
        <dbReference type="ARBA" id="ARBA00022563"/>
    </source>
</evidence>
<dbReference type="GO" id="GO:0008841">
    <property type="term" value="F:dihydrofolate synthase activity"/>
    <property type="evidence" value="ECO:0007669"/>
    <property type="project" value="UniProtKB-EC"/>
</dbReference>
<dbReference type="EMBL" id="JAPZBR010000006">
    <property type="protein sequence ID" value="KAJ5350230.1"/>
    <property type="molecule type" value="Genomic_DNA"/>
</dbReference>
<dbReference type="Pfam" id="PF08245">
    <property type="entry name" value="Mur_ligase_M"/>
    <property type="match status" value="1"/>
</dbReference>
<keyword evidence="3 10" id="KW-0554">One-carbon metabolism</keyword>
<evidence type="ECO:0000256" key="2">
    <source>
        <dbReference type="ARBA" id="ARBA00008276"/>
    </source>
</evidence>
<dbReference type="PROSITE" id="PS01011">
    <property type="entry name" value="FOLYLPOLYGLU_SYNT_1"/>
    <property type="match status" value="1"/>
</dbReference>
<dbReference type="InterPro" id="IPR036565">
    <property type="entry name" value="Mur-like_cat_sf"/>
</dbReference>
<dbReference type="Proteomes" id="UP001148299">
    <property type="component" value="Unassembled WGS sequence"/>
</dbReference>
<dbReference type="InterPro" id="IPR036615">
    <property type="entry name" value="Mur_ligase_C_dom_sf"/>
</dbReference>
<dbReference type="GO" id="GO:0004326">
    <property type="term" value="F:tetrahydrofolylpolyglutamate synthase activity"/>
    <property type="evidence" value="ECO:0007669"/>
    <property type="project" value="UniProtKB-EC"/>
</dbReference>
<reference evidence="12" key="1">
    <citation type="submission" date="2022-12" db="EMBL/GenBank/DDBJ databases">
        <authorList>
            <person name="Petersen C."/>
        </authorList>
    </citation>
    <scope>NUCLEOTIDE SEQUENCE</scope>
    <source>
        <strain evidence="12">IBT 35675</strain>
    </source>
</reference>
<comment type="similarity">
    <text evidence="2 10">Belongs to the folylpolyglutamate synthase family.</text>
</comment>
<evidence type="ECO:0000259" key="11">
    <source>
        <dbReference type="Pfam" id="PF08245"/>
    </source>
</evidence>
<keyword evidence="13" id="KW-1185">Reference proteome</keyword>
<evidence type="ECO:0000256" key="7">
    <source>
        <dbReference type="ARBA" id="ARBA00022840"/>
    </source>
</evidence>
<dbReference type="GO" id="GO:0006730">
    <property type="term" value="P:one-carbon metabolic process"/>
    <property type="evidence" value="ECO:0007669"/>
    <property type="project" value="UniProtKB-KW"/>
</dbReference>
<dbReference type="AlphaFoldDB" id="A0A9W9UP07"/>
<dbReference type="PANTHER" id="PTHR11136">
    <property type="entry name" value="FOLYLPOLYGLUTAMATE SYNTHASE-RELATED"/>
    <property type="match status" value="1"/>
</dbReference>
<dbReference type="Gene3D" id="3.90.190.20">
    <property type="entry name" value="Mur ligase, C-terminal domain"/>
    <property type="match status" value="1"/>
</dbReference>
<gene>
    <name evidence="12" type="ORF">N7541_007957</name>
</gene>
<keyword evidence="5" id="KW-0479">Metal-binding</keyword>
<dbReference type="GO" id="GO:0005524">
    <property type="term" value="F:ATP binding"/>
    <property type="evidence" value="ECO:0007669"/>
    <property type="project" value="UniProtKB-KW"/>
</dbReference>
<evidence type="ECO:0000256" key="8">
    <source>
        <dbReference type="ARBA" id="ARBA00022842"/>
    </source>
</evidence>
<dbReference type="GO" id="GO:0005739">
    <property type="term" value="C:mitochondrion"/>
    <property type="evidence" value="ECO:0007669"/>
    <property type="project" value="TreeGrafter"/>
</dbReference>
<protein>
    <recommendedName>
        <fullName evidence="10">Dihydrofolate synthetase</fullName>
        <ecNumber evidence="10">6.3.2.12</ecNumber>
    </recommendedName>
</protein>
<dbReference type="InterPro" id="IPR013221">
    <property type="entry name" value="Mur_ligase_cen"/>
</dbReference>
<dbReference type="PANTHER" id="PTHR11136:SF5">
    <property type="entry name" value="FOLYLPOLYGLUTAMATE SYNTHASE, MITOCHONDRIAL"/>
    <property type="match status" value="1"/>
</dbReference>
<comment type="caution">
    <text evidence="12">The sequence shown here is derived from an EMBL/GenBank/DDBJ whole genome shotgun (WGS) entry which is preliminary data.</text>
</comment>
<comment type="catalytic activity">
    <reaction evidence="10">
        <text>7,8-dihydropteroate + L-glutamate + ATP = 7,8-dihydrofolate + ADP + phosphate + H(+)</text>
        <dbReference type="Rhea" id="RHEA:23584"/>
        <dbReference type="ChEBI" id="CHEBI:15378"/>
        <dbReference type="ChEBI" id="CHEBI:17839"/>
        <dbReference type="ChEBI" id="CHEBI:29985"/>
        <dbReference type="ChEBI" id="CHEBI:30616"/>
        <dbReference type="ChEBI" id="CHEBI:43474"/>
        <dbReference type="ChEBI" id="CHEBI:57451"/>
        <dbReference type="ChEBI" id="CHEBI:456216"/>
        <dbReference type="EC" id="6.3.2.12"/>
    </reaction>
</comment>
<evidence type="ECO:0000313" key="13">
    <source>
        <dbReference type="Proteomes" id="UP001148299"/>
    </source>
</evidence>
<evidence type="ECO:0000256" key="6">
    <source>
        <dbReference type="ARBA" id="ARBA00022741"/>
    </source>
</evidence>
<evidence type="ECO:0000256" key="1">
    <source>
        <dbReference type="ARBA" id="ARBA00005150"/>
    </source>
</evidence>
<organism evidence="12 13">
    <name type="scientific">Penicillium brevicompactum</name>
    <dbReference type="NCBI Taxonomy" id="5074"/>
    <lineage>
        <taxon>Eukaryota</taxon>
        <taxon>Fungi</taxon>
        <taxon>Dikarya</taxon>
        <taxon>Ascomycota</taxon>
        <taxon>Pezizomycotina</taxon>
        <taxon>Eurotiomycetes</taxon>
        <taxon>Eurotiomycetidae</taxon>
        <taxon>Eurotiales</taxon>
        <taxon>Aspergillaceae</taxon>
        <taxon>Penicillium</taxon>
    </lineage>
</organism>
<dbReference type="InterPro" id="IPR018109">
    <property type="entry name" value="Folylpolyglutamate_synth_CS"/>
</dbReference>
<evidence type="ECO:0000256" key="9">
    <source>
        <dbReference type="ARBA" id="ARBA00047493"/>
    </source>
</evidence>
<name>A0A9W9UP07_PENBR</name>
<dbReference type="Gene3D" id="3.40.1190.10">
    <property type="entry name" value="Mur-like, catalytic domain"/>
    <property type="match status" value="1"/>
</dbReference>
<evidence type="ECO:0000256" key="5">
    <source>
        <dbReference type="ARBA" id="ARBA00022723"/>
    </source>
</evidence>
<dbReference type="EC" id="6.3.2.12" evidence="10"/>
<comment type="catalytic activity">
    <reaction evidence="9">
        <text>(6S)-5,6,7,8-tetrahydrofolyl-(gamma-L-Glu)(n) + L-glutamate + ATP = (6S)-5,6,7,8-tetrahydrofolyl-(gamma-L-Glu)(n+1) + ADP + phosphate + H(+)</text>
        <dbReference type="Rhea" id="RHEA:10580"/>
        <dbReference type="Rhea" id="RHEA-COMP:14738"/>
        <dbReference type="Rhea" id="RHEA-COMP:14740"/>
        <dbReference type="ChEBI" id="CHEBI:15378"/>
        <dbReference type="ChEBI" id="CHEBI:29985"/>
        <dbReference type="ChEBI" id="CHEBI:30616"/>
        <dbReference type="ChEBI" id="CHEBI:43474"/>
        <dbReference type="ChEBI" id="CHEBI:141005"/>
        <dbReference type="ChEBI" id="CHEBI:456216"/>
        <dbReference type="EC" id="6.3.2.17"/>
    </reaction>
</comment>
<comment type="pathway">
    <text evidence="1 10">Cofactor biosynthesis; tetrahydrofolylpolyglutamate biosynthesis.</text>
</comment>
<keyword evidence="7 10" id="KW-0067">ATP-binding</keyword>
<dbReference type="GO" id="GO:0046872">
    <property type="term" value="F:metal ion binding"/>
    <property type="evidence" value="ECO:0007669"/>
    <property type="project" value="UniProtKB-KW"/>
</dbReference>
<reference evidence="12" key="2">
    <citation type="journal article" date="2023" name="IMA Fungus">
        <title>Comparative genomic study of the Penicillium genus elucidates a diverse pangenome and 15 lateral gene transfer events.</title>
        <authorList>
            <person name="Petersen C."/>
            <person name="Sorensen T."/>
            <person name="Nielsen M.R."/>
            <person name="Sondergaard T.E."/>
            <person name="Sorensen J.L."/>
            <person name="Fitzpatrick D.A."/>
            <person name="Frisvad J.C."/>
            <person name="Nielsen K.L."/>
        </authorList>
    </citation>
    <scope>NUCLEOTIDE SEQUENCE</scope>
    <source>
        <strain evidence="12">IBT 35675</strain>
    </source>
</reference>
<dbReference type="NCBIfam" id="TIGR01499">
    <property type="entry name" value="folC"/>
    <property type="match status" value="1"/>
</dbReference>
<accession>A0A9W9UP07</accession>
<dbReference type="PIRSF" id="PIRSF001563">
    <property type="entry name" value="Folylpolyglu_synth"/>
    <property type="match status" value="1"/>
</dbReference>
<dbReference type="InterPro" id="IPR001645">
    <property type="entry name" value="Folylpolyglutamate_synth"/>
</dbReference>
<proteinExistence type="inferred from homology"/>
<evidence type="ECO:0000256" key="10">
    <source>
        <dbReference type="PIRNR" id="PIRNR001563"/>
    </source>
</evidence>
<keyword evidence="4 10" id="KW-0436">Ligase</keyword>